<sequence>MKFLLTAAFALSISALKQEVETEGRDIDSILLSLQSDPDGFVHSGDDGVVRSYAANFTVLSFAKLDPEQIWAVVGKYPQDYQEQLGPRWAEVYENVDGRTVSNVSQILHPGDEILPEEVKSTSPNNDDLEERDLDSNLDLAKRQGMPPVYGLRQIHRSQQDLRMTGQMCEMWKDTVSDTAGRLVENFDH</sequence>
<dbReference type="OrthoDB" id="3660917at2759"/>
<evidence type="ECO:0000256" key="1">
    <source>
        <dbReference type="SAM" id="SignalP"/>
    </source>
</evidence>
<dbReference type="HOGENOM" id="CLU_1434464_0_0_1"/>
<feature type="signal peptide" evidence="1">
    <location>
        <begin position="1"/>
        <end position="22"/>
    </location>
</feature>
<dbReference type="Proteomes" id="UP000054342">
    <property type="component" value="Unassembled WGS sequence"/>
</dbReference>
<dbReference type="GeneID" id="25332990"/>
<keyword evidence="1" id="KW-0732">Signal</keyword>
<evidence type="ECO:0000313" key="2">
    <source>
        <dbReference type="EMBL" id="KIW49402.1"/>
    </source>
</evidence>
<dbReference type="EMBL" id="KN847323">
    <property type="protein sequence ID" value="KIW49402.1"/>
    <property type="molecule type" value="Genomic_DNA"/>
</dbReference>
<accession>A0A0D2CHV7</accession>
<organism evidence="2 3">
    <name type="scientific">Exophiala xenobiotica</name>
    <dbReference type="NCBI Taxonomy" id="348802"/>
    <lineage>
        <taxon>Eukaryota</taxon>
        <taxon>Fungi</taxon>
        <taxon>Dikarya</taxon>
        <taxon>Ascomycota</taxon>
        <taxon>Pezizomycotina</taxon>
        <taxon>Eurotiomycetes</taxon>
        <taxon>Chaetothyriomycetidae</taxon>
        <taxon>Chaetothyriales</taxon>
        <taxon>Herpotrichiellaceae</taxon>
        <taxon>Exophiala</taxon>
    </lineage>
</organism>
<name>A0A0D2CHV7_9EURO</name>
<protein>
    <submittedName>
        <fullName evidence="2">Uncharacterized protein</fullName>
    </submittedName>
</protein>
<proteinExistence type="predicted"/>
<gene>
    <name evidence="2" type="ORF">PV05_11082</name>
</gene>
<dbReference type="STRING" id="348802.A0A0D2CHV7"/>
<evidence type="ECO:0000313" key="3">
    <source>
        <dbReference type="Proteomes" id="UP000054342"/>
    </source>
</evidence>
<dbReference type="RefSeq" id="XP_013309986.1">
    <property type="nucleotide sequence ID" value="XM_013454532.1"/>
</dbReference>
<dbReference type="AlphaFoldDB" id="A0A0D2CHV7"/>
<reference evidence="2 3" key="1">
    <citation type="submission" date="2015-01" db="EMBL/GenBank/DDBJ databases">
        <title>The Genome Sequence of Exophiala xenobiotica CBS118157.</title>
        <authorList>
            <consortium name="The Broad Institute Genomics Platform"/>
            <person name="Cuomo C."/>
            <person name="de Hoog S."/>
            <person name="Gorbushina A."/>
            <person name="Stielow B."/>
            <person name="Teixiera M."/>
            <person name="Abouelleil A."/>
            <person name="Chapman S.B."/>
            <person name="Priest M."/>
            <person name="Young S.K."/>
            <person name="Wortman J."/>
            <person name="Nusbaum C."/>
            <person name="Birren B."/>
        </authorList>
    </citation>
    <scope>NUCLEOTIDE SEQUENCE [LARGE SCALE GENOMIC DNA]</scope>
    <source>
        <strain evidence="2 3">CBS 118157</strain>
    </source>
</reference>
<feature type="chain" id="PRO_5002239829" evidence="1">
    <location>
        <begin position="23"/>
        <end position="189"/>
    </location>
</feature>
<keyword evidence="3" id="KW-1185">Reference proteome</keyword>